<evidence type="ECO:0000313" key="2">
    <source>
        <dbReference type="Proteomes" id="UP001635816"/>
    </source>
</evidence>
<dbReference type="EMBL" id="JBKBDD010000003">
    <property type="protein sequence ID" value="MFN6543914.1"/>
    <property type="molecule type" value="Genomic_DNA"/>
</dbReference>
<dbReference type="Proteomes" id="UP001635816">
    <property type="component" value="Unassembled WGS sequence"/>
</dbReference>
<keyword evidence="2" id="KW-1185">Reference proteome</keyword>
<name>A0ABW9L7J5_9MYCO</name>
<reference evidence="1 2" key="1">
    <citation type="submission" date="2024-12" db="EMBL/GenBank/DDBJ databases">
        <title>The coexistence of Mycolicibacterium septicum and Mycolicibacterium nivoides in clinical samples.</title>
        <authorList>
            <person name="Wang C."/>
            <person name="Feng Y."/>
            <person name="Zong Z."/>
        </authorList>
    </citation>
    <scope>NUCLEOTIDE SEQUENCE [LARGE SCALE GENOMIC DNA]</scope>
    <source>
        <strain evidence="1 2">120309</strain>
    </source>
</reference>
<sequence length="115" mass="12413">MSETVTVTPQFGMDAHDNPLPGGAPVVLTPNYIAPGNTTLEASEQDTAEFTVYFGFTTYRPDTDTTVTTTDFIADDYGIRVRGRDCLARVRVWQAPRTGHGGVEVLCRSVTGKAA</sequence>
<accession>A0ABW9L7J5</accession>
<protein>
    <submittedName>
        <fullName evidence="1">Uncharacterized protein</fullName>
    </submittedName>
</protein>
<evidence type="ECO:0000313" key="1">
    <source>
        <dbReference type="EMBL" id="MFN6543914.1"/>
    </source>
</evidence>
<comment type="caution">
    <text evidence="1">The sequence shown here is derived from an EMBL/GenBank/DDBJ whole genome shotgun (WGS) entry which is preliminary data.</text>
</comment>
<proteinExistence type="predicted"/>
<gene>
    <name evidence="1" type="ORF">ACK4CT_12060</name>
</gene>
<organism evidence="1 2">
    <name type="scientific">Mycolicibacterium nivoides</name>
    <dbReference type="NCBI Taxonomy" id="2487344"/>
    <lineage>
        <taxon>Bacteria</taxon>
        <taxon>Bacillati</taxon>
        <taxon>Actinomycetota</taxon>
        <taxon>Actinomycetes</taxon>
        <taxon>Mycobacteriales</taxon>
        <taxon>Mycobacteriaceae</taxon>
        <taxon>Mycolicibacterium</taxon>
    </lineage>
</organism>
<dbReference type="RefSeq" id="WP_409543321.1">
    <property type="nucleotide sequence ID" value="NZ_JBKBDD010000003.1"/>
</dbReference>